<sequence>MAAQALDPMYPIVYLDALVIKIRDGHQVRNKSAHIAVGVDMDGIRHVLGIWVQPTEERNSGLECALSWPIVASKTSSSPVWMG</sequence>
<keyword evidence="8" id="KW-1185">Reference proteome</keyword>
<evidence type="ECO:0000313" key="8">
    <source>
        <dbReference type="Proteomes" id="UP000465241"/>
    </source>
</evidence>
<dbReference type="InterPro" id="IPR001207">
    <property type="entry name" value="Transposase_mutator"/>
</dbReference>
<evidence type="ECO:0000256" key="6">
    <source>
        <dbReference type="RuleBase" id="RU365089"/>
    </source>
</evidence>
<reference evidence="7 8" key="1">
    <citation type="journal article" date="2019" name="Emerg. Microbes Infect.">
        <title>Comprehensive subspecies identification of 175 nontuberculous mycobacteria species based on 7547 genomic profiles.</title>
        <authorList>
            <person name="Matsumoto Y."/>
            <person name="Kinjo T."/>
            <person name="Motooka D."/>
            <person name="Nabeya D."/>
            <person name="Jung N."/>
            <person name="Uechi K."/>
            <person name="Horii T."/>
            <person name="Iida T."/>
            <person name="Fujita J."/>
            <person name="Nakamura S."/>
        </authorList>
    </citation>
    <scope>NUCLEOTIDE SEQUENCE [LARGE SCALE GENOMIC DNA]</scope>
    <source>
        <strain evidence="7 8">JCM 13392</strain>
    </source>
</reference>
<keyword evidence="5 6" id="KW-0233">DNA recombination</keyword>
<dbReference type="GO" id="GO:0003677">
    <property type="term" value="F:DNA binding"/>
    <property type="evidence" value="ECO:0007669"/>
    <property type="project" value="UniProtKB-UniRule"/>
</dbReference>
<protein>
    <recommendedName>
        <fullName evidence="6">Mutator family transposase</fullName>
    </recommendedName>
</protein>
<dbReference type="AlphaFoldDB" id="A0A7I9WR87"/>
<comment type="similarity">
    <text evidence="2 6">Belongs to the transposase mutator family.</text>
</comment>
<comment type="function">
    <text evidence="1 6">Required for the transposition of the insertion element.</text>
</comment>
<evidence type="ECO:0000256" key="2">
    <source>
        <dbReference type="ARBA" id="ARBA00010961"/>
    </source>
</evidence>
<proteinExistence type="inferred from homology"/>
<evidence type="ECO:0000256" key="1">
    <source>
        <dbReference type="ARBA" id="ARBA00002190"/>
    </source>
</evidence>
<gene>
    <name evidence="7" type="ORF">MMUR_38430</name>
</gene>
<dbReference type="EMBL" id="BLKT01000003">
    <property type="protein sequence ID" value="GFG59707.1"/>
    <property type="molecule type" value="Genomic_DNA"/>
</dbReference>
<keyword evidence="6" id="KW-0814">Transposable element</keyword>
<evidence type="ECO:0000256" key="4">
    <source>
        <dbReference type="ARBA" id="ARBA00023125"/>
    </source>
</evidence>
<dbReference type="Proteomes" id="UP000465241">
    <property type="component" value="Unassembled WGS sequence"/>
</dbReference>
<comment type="caution">
    <text evidence="7">The sequence shown here is derived from an EMBL/GenBank/DDBJ whole genome shotgun (WGS) entry which is preliminary data.</text>
</comment>
<name>A0A7I9WR87_9MYCO</name>
<organism evidence="7 8">
    <name type="scientific">Mycolicibacterium murale</name>
    <dbReference type="NCBI Taxonomy" id="182220"/>
    <lineage>
        <taxon>Bacteria</taxon>
        <taxon>Bacillati</taxon>
        <taxon>Actinomycetota</taxon>
        <taxon>Actinomycetes</taxon>
        <taxon>Mycobacteriales</taxon>
        <taxon>Mycobacteriaceae</taxon>
        <taxon>Mycolicibacterium</taxon>
    </lineage>
</organism>
<dbReference type="PANTHER" id="PTHR33217:SF8">
    <property type="entry name" value="MUTATOR FAMILY TRANSPOSASE"/>
    <property type="match status" value="1"/>
</dbReference>
<dbReference type="PANTHER" id="PTHR33217">
    <property type="entry name" value="TRANSPOSASE FOR INSERTION SEQUENCE ELEMENT IS1081"/>
    <property type="match status" value="1"/>
</dbReference>
<dbReference type="Pfam" id="PF00872">
    <property type="entry name" value="Transposase_mut"/>
    <property type="match status" value="1"/>
</dbReference>
<keyword evidence="4 6" id="KW-0238">DNA-binding</keyword>
<dbReference type="GO" id="GO:0004803">
    <property type="term" value="F:transposase activity"/>
    <property type="evidence" value="ECO:0007669"/>
    <property type="project" value="UniProtKB-UniRule"/>
</dbReference>
<dbReference type="GO" id="GO:0006313">
    <property type="term" value="P:DNA transposition"/>
    <property type="evidence" value="ECO:0007669"/>
    <property type="project" value="UniProtKB-UniRule"/>
</dbReference>
<evidence type="ECO:0000256" key="5">
    <source>
        <dbReference type="ARBA" id="ARBA00023172"/>
    </source>
</evidence>
<evidence type="ECO:0000256" key="3">
    <source>
        <dbReference type="ARBA" id="ARBA00022578"/>
    </source>
</evidence>
<evidence type="ECO:0000313" key="7">
    <source>
        <dbReference type="EMBL" id="GFG59707.1"/>
    </source>
</evidence>
<accession>A0A7I9WR87</accession>
<keyword evidence="3 6" id="KW-0815">Transposition</keyword>